<proteinExistence type="predicted"/>
<feature type="signal peptide" evidence="1">
    <location>
        <begin position="1"/>
        <end position="19"/>
    </location>
</feature>
<dbReference type="AlphaFoldDB" id="A0A9D2PPQ4"/>
<feature type="chain" id="PRO_5038388197" evidence="1">
    <location>
        <begin position="20"/>
        <end position="224"/>
    </location>
</feature>
<sequence>MKKKKIAALGLVFLSVCIAGLIGNFDKVKSAQPVDEMAFFEQWGAVLKDDSDDIKTEPYALPNPDENTIIVPKSEVDQAIEFYKLQDITDAEAKIKAEEYTKKRNALYHEAVLNGFDVTDSELNDFLENQKQFLAETENSAQANAMIDGFGDEDAYWEYEWYVYKKNLPIMKYREFLQEQYYQENNISADEKMEGDTLILGGNFDDYYEEYQQSLLNKYTFEIQ</sequence>
<comment type="caution">
    <text evidence="2">The sequence shown here is derived from an EMBL/GenBank/DDBJ whole genome shotgun (WGS) entry which is preliminary data.</text>
</comment>
<gene>
    <name evidence="2" type="ORF">H9753_15425</name>
</gene>
<reference evidence="2" key="2">
    <citation type="submission" date="2021-04" db="EMBL/GenBank/DDBJ databases">
        <authorList>
            <person name="Gilroy R."/>
        </authorList>
    </citation>
    <scope>NUCLEOTIDE SEQUENCE</scope>
    <source>
        <strain evidence="2">ChiBcec2-3848</strain>
    </source>
</reference>
<reference evidence="2" key="1">
    <citation type="journal article" date="2021" name="PeerJ">
        <title>Extensive microbial diversity within the chicken gut microbiome revealed by metagenomics and culture.</title>
        <authorList>
            <person name="Gilroy R."/>
            <person name="Ravi A."/>
            <person name="Getino M."/>
            <person name="Pursley I."/>
            <person name="Horton D.L."/>
            <person name="Alikhan N.F."/>
            <person name="Baker D."/>
            <person name="Gharbi K."/>
            <person name="Hall N."/>
            <person name="Watson M."/>
            <person name="Adriaenssens E.M."/>
            <person name="Foster-Nyarko E."/>
            <person name="Jarju S."/>
            <person name="Secka A."/>
            <person name="Antonio M."/>
            <person name="Oren A."/>
            <person name="Chaudhuri R.R."/>
            <person name="La Ragione R."/>
            <person name="Hildebrand F."/>
            <person name="Pallen M.J."/>
        </authorList>
    </citation>
    <scope>NUCLEOTIDE SEQUENCE</scope>
    <source>
        <strain evidence="2">ChiBcec2-3848</strain>
    </source>
</reference>
<name>A0A9D2PPQ4_9FIRM</name>
<dbReference type="Proteomes" id="UP000823886">
    <property type="component" value="Unassembled WGS sequence"/>
</dbReference>
<evidence type="ECO:0000256" key="1">
    <source>
        <dbReference type="SAM" id="SignalP"/>
    </source>
</evidence>
<evidence type="ECO:0000313" key="3">
    <source>
        <dbReference type="Proteomes" id="UP000823886"/>
    </source>
</evidence>
<organism evidence="2 3">
    <name type="scientific">Candidatus Blautia merdavium</name>
    <dbReference type="NCBI Taxonomy" id="2838494"/>
    <lineage>
        <taxon>Bacteria</taxon>
        <taxon>Bacillati</taxon>
        <taxon>Bacillota</taxon>
        <taxon>Clostridia</taxon>
        <taxon>Lachnospirales</taxon>
        <taxon>Lachnospiraceae</taxon>
        <taxon>Blautia</taxon>
    </lineage>
</organism>
<accession>A0A9D2PPQ4</accession>
<evidence type="ECO:0000313" key="2">
    <source>
        <dbReference type="EMBL" id="HJC64983.1"/>
    </source>
</evidence>
<dbReference type="EMBL" id="DWVZ01000223">
    <property type="protein sequence ID" value="HJC64983.1"/>
    <property type="molecule type" value="Genomic_DNA"/>
</dbReference>
<keyword evidence="1" id="KW-0732">Signal</keyword>
<protein>
    <submittedName>
        <fullName evidence="2">Uncharacterized protein</fullName>
    </submittedName>
</protein>